<feature type="transmembrane region" description="Helical" evidence="1">
    <location>
        <begin position="40"/>
        <end position="58"/>
    </location>
</feature>
<proteinExistence type="predicted"/>
<keyword evidence="1" id="KW-0812">Transmembrane</keyword>
<keyword evidence="1" id="KW-0472">Membrane</keyword>
<feature type="transmembrane region" description="Helical" evidence="1">
    <location>
        <begin position="334"/>
        <end position="353"/>
    </location>
</feature>
<feature type="transmembrane region" description="Helical" evidence="1">
    <location>
        <begin position="168"/>
        <end position="189"/>
    </location>
</feature>
<accession>F8HAF4</accession>
<feature type="transmembrane region" description="Helical" evidence="1">
    <location>
        <begin position="9"/>
        <end position="28"/>
    </location>
</feature>
<evidence type="ECO:0000313" key="2">
    <source>
        <dbReference type="EMBL" id="AEJ06555.1"/>
    </source>
</evidence>
<keyword evidence="1" id="KW-1133">Transmembrane helix</keyword>
<protein>
    <submittedName>
        <fullName evidence="2">Uncharacterized protein</fullName>
    </submittedName>
</protein>
<dbReference type="Proteomes" id="UP000008932">
    <property type="component" value="Chromosome"/>
</dbReference>
<dbReference type="EMBL" id="CP002881">
    <property type="protein sequence ID" value="AEJ06555.1"/>
    <property type="molecule type" value="Genomic_DNA"/>
</dbReference>
<reference evidence="3" key="3">
    <citation type="submission" date="2011-06" db="EMBL/GenBank/DDBJ databases">
        <title>Complete genome sequence of Pseudomonas stutzeri strain CGMCC 1.1803.</title>
        <authorList>
            <person name="Yan Y."/>
            <person name="Chen M."/>
            <person name="Lu W."/>
            <person name="Zhang W."/>
            <person name="Ping S."/>
            <person name="Lin M."/>
        </authorList>
    </citation>
    <scope>NUCLEOTIDE SEQUENCE [LARGE SCALE GENOMIC DNA]</scope>
    <source>
        <strain evidence="3">ATCC 17588 / DSM 5190 / CCUG 11256 / JCM 5965 / LMG 11199 / NCIMB 11358 / Stanier 221</strain>
    </source>
</reference>
<evidence type="ECO:0000313" key="3">
    <source>
        <dbReference type="Proteomes" id="UP000008932"/>
    </source>
</evidence>
<dbReference type="HOGENOM" id="CLU_642308_0_0_6"/>
<feature type="transmembrane region" description="Helical" evidence="1">
    <location>
        <begin position="365"/>
        <end position="383"/>
    </location>
</feature>
<dbReference type="KEGG" id="psz:PSTAB_3274"/>
<organism evidence="2 3">
    <name type="scientific">Stutzerimonas stutzeri (strain ATCC 17588 / DSM 5190 / CCUG 11256 / JCM 5965 / LMG 11199 / NBRC 14165 / NCIMB 11358 / Stanier 221)</name>
    <name type="common">Pseudomonas stutzeri</name>
    <dbReference type="NCBI Taxonomy" id="96563"/>
    <lineage>
        <taxon>Bacteria</taxon>
        <taxon>Pseudomonadati</taxon>
        <taxon>Pseudomonadota</taxon>
        <taxon>Gammaproteobacteria</taxon>
        <taxon>Pseudomonadales</taxon>
        <taxon>Pseudomonadaceae</taxon>
        <taxon>Stutzerimonas</taxon>
    </lineage>
</organism>
<gene>
    <name evidence="2" type="ordered locus">PSTAB_3274</name>
</gene>
<reference evidence="2 3" key="1">
    <citation type="journal article" date="2011" name="J. Bacteriol.">
        <title>Complete Genome Sequence of the Type Strain Pseudomonas stutzeri CGMCC 1.1803.</title>
        <authorList>
            <person name="Chen M."/>
            <person name="Yan Y."/>
            <person name="Zhang W."/>
            <person name="Lu W."/>
            <person name="Wang J."/>
            <person name="Ping S."/>
            <person name="Lin M."/>
        </authorList>
    </citation>
    <scope>NUCLEOTIDE SEQUENCE [LARGE SCALE GENOMIC DNA]</scope>
    <source>
        <strain evidence="3">ATCC 17588 / DSM 5190 / CCUG 11256 / JCM 5965 / LMG 11199 / NCIMB 11358 / Stanier 221</strain>
    </source>
</reference>
<feature type="transmembrane region" description="Helical" evidence="1">
    <location>
        <begin position="70"/>
        <end position="95"/>
    </location>
</feature>
<dbReference type="AlphaFoldDB" id="F8HAF4"/>
<feature type="transmembrane region" description="Helical" evidence="1">
    <location>
        <begin position="132"/>
        <end position="148"/>
    </location>
</feature>
<sequence>MYTEKRSKGNVILCGLTLGLMVLHFGLFDASPMNPIGIKYVQELYMAICLGFAAFLIAGSPKGRKAEYNALLSFCLFMTFMFVVMPAVFSMLYYGQPFQYGLIEERRVLMCFSAFWLLFAAHRMSAAQFERLILSTAMVAVVLSWLAFKEITPELRDLDGSHDQSRPGRALIGAEALVIGFCMCVYYWHTGKSMIDGSKRSGMIYIGLAVLFFMTLVFVTQTRQLLLVCLVFSILTLKLRFVKFGVVGVLVALPFYLNPELLLHLGVSLDFYMQVVEEGVQDNVRENTVGQILKHLDTNMWLPSGSLSLMWNGGFKPHFGDYFFLSDVGVVGTLFRFGFLSAVVIPMGLYAYWVTAKRLSRDMHFTVAMFLSFLTIWPLQGMFEYLQTVTATLFVFQALKTWHRKTVLQAVHHANYSQRLAPN</sequence>
<feature type="transmembrane region" description="Helical" evidence="1">
    <location>
        <begin position="201"/>
        <end position="219"/>
    </location>
</feature>
<name>F8HAF4_STUS2</name>
<feature type="transmembrane region" description="Helical" evidence="1">
    <location>
        <begin position="249"/>
        <end position="267"/>
    </location>
</feature>
<reference key="2">
    <citation type="submission" date="2011-06" db="EMBL/GenBank/DDBJ databases">
        <title>Complete Genome Sequence of Pseudomonas stutzeri Strain CGMCC 1.1803.</title>
        <authorList>
            <person name="Yan Y."/>
            <person name="Chen M."/>
            <person name="Lu W."/>
            <person name="Zhang W."/>
            <person name="Ping S."/>
            <person name="Lin M."/>
        </authorList>
    </citation>
    <scope>NUCLEOTIDE SEQUENCE</scope>
    <source>
        <strain>ATCC 17588</strain>
    </source>
</reference>
<evidence type="ECO:0000256" key="1">
    <source>
        <dbReference type="SAM" id="Phobius"/>
    </source>
</evidence>